<evidence type="ECO:0000313" key="3">
    <source>
        <dbReference type="EMBL" id="KAK3381965.1"/>
    </source>
</evidence>
<sequence length="184" mass="19151">MKAIFAILFALAASAIATPVISERQVETEASEIDKLTDIVKGYTANLNKTTAAAPNNPTLLEQTAAGAALGPDLQGITNALIASTSKLSKRDLANALFARGGCSSDCLFIKVKLLVWEIAFTLKFIIIKLGLGCILVYLTPLILALSGLLKCLDKVVAGLLFAVKGILTEILGALAGGLLGLLI</sequence>
<feature type="transmembrane region" description="Helical" evidence="1">
    <location>
        <begin position="130"/>
        <end position="150"/>
    </location>
</feature>
<feature type="chain" id="PRO_5041899393" evidence="2">
    <location>
        <begin position="18"/>
        <end position="184"/>
    </location>
</feature>
<evidence type="ECO:0000313" key="4">
    <source>
        <dbReference type="Proteomes" id="UP001285441"/>
    </source>
</evidence>
<keyword evidence="1" id="KW-1133">Transmembrane helix</keyword>
<keyword evidence="2" id="KW-0732">Signal</keyword>
<evidence type="ECO:0000256" key="2">
    <source>
        <dbReference type="SAM" id="SignalP"/>
    </source>
</evidence>
<keyword evidence="1" id="KW-0472">Membrane</keyword>
<keyword evidence="4" id="KW-1185">Reference proteome</keyword>
<keyword evidence="1" id="KW-0812">Transmembrane</keyword>
<dbReference type="AlphaFoldDB" id="A0AAE0NI98"/>
<organism evidence="3 4">
    <name type="scientific">Podospora didyma</name>
    <dbReference type="NCBI Taxonomy" id="330526"/>
    <lineage>
        <taxon>Eukaryota</taxon>
        <taxon>Fungi</taxon>
        <taxon>Dikarya</taxon>
        <taxon>Ascomycota</taxon>
        <taxon>Pezizomycotina</taxon>
        <taxon>Sordariomycetes</taxon>
        <taxon>Sordariomycetidae</taxon>
        <taxon>Sordariales</taxon>
        <taxon>Podosporaceae</taxon>
        <taxon>Podospora</taxon>
    </lineage>
</organism>
<feature type="signal peptide" evidence="2">
    <location>
        <begin position="1"/>
        <end position="17"/>
    </location>
</feature>
<evidence type="ECO:0000256" key="1">
    <source>
        <dbReference type="SAM" id="Phobius"/>
    </source>
</evidence>
<name>A0AAE0NI98_9PEZI</name>
<dbReference type="Proteomes" id="UP001285441">
    <property type="component" value="Unassembled WGS sequence"/>
</dbReference>
<dbReference type="EMBL" id="JAULSW010000005">
    <property type="protein sequence ID" value="KAK3381965.1"/>
    <property type="molecule type" value="Genomic_DNA"/>
</dbReference>
<gene>
    <name evidence="3" type="ORF">B0H63DRAFT_546713</name>
</gene>
<reference evidence="3" key="2">
    <citation type="submission" date="2023-06" db="EMBL/GenBank/DDBJ databases">
        <authorList>
            <consortium name="Lawrence Berkeley National Laboratory"/>
            <person name="Haridas S."/>
            <person name="Hensen N."/>
            <person name="Bonometti L."/>
            <person name="Westerberg I."/>
            <person name="Brannstrom I.O."/>
            <person name="Guillou S."/>
            <person name="Cros-Aarteil S."/>
            <person name="Calhoun S."/>
            <person name="Kuo A."/>
            <person name="Mondo S."/>
            <person name="Pangilinan J."/>
            <person name="Riley R."/>
            <person name="LaButti K."/>
            <person name="Andreopoulos B."/>
            <person name="Lipzen A."/>
            <person name="Chen C."/>
            <person name="Yanf M."/>
            <person name="Daum C."/>
            <person name="Ng V."/>
            <person name="Clum A."/>
            <person name="Steindorff A."/>
            <person name="Ohm R."/>
            <person name="Martin F."/>
            <person name="Silar P."/>
            <person name="Natvig D."/>
            <person name="Lalanne C."/>
            <person name="Gautier V."/>
            <person name="Ament-velasquez S.L."/>
            <person name="Kruys A."/>
            <person name="Hutchinson M.I."/>
            <person name="Powell A.J."/>
            <person name="Barry K."/>
            <person name="Miller A.N."/>
            <person name="Grigoriev I.V."/>
            <person name="Debuchy R."/>
            <person name="Gladieux P."/>
            <person name="Thoren M.H."/>
            <person name="Johannesson H."/>
        </authorList>
    </citation>
    <scope>NUCLEOTIDE SEQUENCE</scope>
    <source>
        <strain evidence="3">CBS 232.78</strain>
    </source>
</reference>
<feature type="transmembrane region" description="Helical" evidence="1">
    <location>
        <begin position="162"/>
        <end position="183"/>
    </location>
</feature>
<comment type="caution">
    <text evidence="3">The sequence shown here is derived from an EMBL/GenBank/DDBJ whole genome shotgun (WGS) entry which is preliminary data.</text>
</comment>
<reference evidence="3" key="1">
    <citation type="journal article" date="2023" name="Mol. Phylogenet. Evol.">
        <title>Genome-scale phylogeny and comparative genomics of the fungal order Sordariales.</title>
        <authorList>
            <person name="Hensen N."/>
            <person name="Bonometti L."/>
            <person name="Westerberg I."/>
            <person name="Brannstrom I.O."/>
            <person name="Guillou S."/>
            <person name="Cros-Aarteil S."/>
            <person name="Calhoun S."/>
            <person name="Haridas S."/>
            <person name="Kuo A."/>
            <person name="Mondo S."/>
            <person name="Pangilinan J."/>
            <person name="Riley R."/>
            <person name="LaButti K."/>
            <person name="Andreopoulos B."/>
            <person name="Lipzen A."/>
            <person name="Chen C."/>
            <person name="Yan M."/>
            <person name="Daum C."/>
            <person name="Ng V."/>
            <person name="Clum A."/>
            <person name="Steindorff A."/>
            <person name="Ohm R.A."/>
            <person name="Martin F."/>
            <person name="Silar P."/>
            <person name="Natvig D.O."/>
            <person name="Lalanne C."/>
            <person name="Gautier V."/>
            <person name="Ament-Velasquez S.L."/>
            <person name="Kruys A."/>
            <person name="Hutchinson M.I."/>
            <person name="Powell A.J."/>
            <person name="Barry K."/>
            <person name="Miller A.N."/>
            <person name="Grigoriev I.V."/>
            <person name="Debuchy R."/>
            <person name="Gladieux P."/>
            <person name="Hiltunen Thoren M."/>
            <person name="Johannesson H."/>
        </authorList>
    </citation>
    <scope>NUCLEOTIDE SEQUENCE</scope>
    <source>
        <strain evidence="3">CBS 232.78</strain>
    </source>
</reference>
<proteinExistence type="predicted"/>
<accession>A0AAE0NI98</accession>
<protein>
    <submittedName>
        <fullName evidence="3">Uncharacterized protein</fullName>
    </submittedName>
</protein>